<dbReference type="AlphaFoldDB" id="A0A9D2M5N4"/>
<evidence type="ECO:0000256" key="5">
    <source>
        <dbReference type="ARBA" id="ARBA00023295"/>
    </source>
</evidence>
<evidence type="ECO:0000256" key="2">
    <source>
        <dbReference type="ARBA" id="ARBA00005336"/>
    </source>
</evidence>
<protein>
    <recommendedName>
        <fullName evidence="3">beta-N-acetylhexosaminidase</fullName>
        <ecNumber evidence="3">3.2.1.52</ecNumber>
    </recommendedName>
</protein>
<organism evidence="8 9">
    <name type="scientific">Candidatus Gemmiger avicola</name>
    <dbReference type="NCBI Taxonomy" id="2838605"/>
    <lineage>
        <taxon>Bacteria</taxon>
        <taxon>Bacillati</taxon>
        <taxon>Bacillota</taxon>
        <taxon>Clostridia</taxon>
        <taxon>Eubacteriales</taxon>
        <taxon>Gemmiger</taxon>
    </lineage>
</organism>
<dbReference type="InterPro" id="IPR050226">
    <property type="entry name" value="NagZ_Beta-hexosaminidase"/>
</dbReference>
<feature type="signal peptide" evidence="6">
    <location>
        <begin position="1"/>
        <end position="22"/>
    </location>
</feature>
<evidence type="ECO:0000259" key="7">
    <source>
        <dbReference type="Pfam" id="PF00933"/>
    </source>
</evidence>
<dbReference type="InterPro" id="IPR019800">
    <property type="entry name" value="Glyco_hydro_3_AS"/>
</dbReference>
<comment type="similarity">
    <text evidence="2">Belongs to the glycosyl hydrolase 3 family.</text>
</comment>
<dbReference type="InterPro" id="IPR036962">
    <property type="entry name" value="Glyco_hydro_3_N_sf"/>
</dbReference>
<name>A0A9D2M5N4_9FIRM</name>
<dbReference type="Proteomes" id="UP000886803">
    <property type="component" value="Unassembled WGS sequence"/>
</dbReference>
<dbReference type="EMBL" id="DWYG01000082">
    <property type="protein sequence ID" value="HJB41895.1"/>
    <property type="molecule type" value="Genomic_DNA"/>
</dbReference>
<dbReference type="Pfam" id="PF00933">
    <property type="entry name" value="Glyco_hydro_3"/>
    <property type="match status" value="1"/>
</dbReference>
<dbReference type="PANTHER" id="PTHR30480:SF13">
    <property type="entry name" value="BETA-HEXOSAMINIDASE"/>
    <property type="match status" value="1"/>
</dbReference>
<dbReference type="GO" id="GO:0005975">
    <property type="term" value="P:carbohydrate metabolic process"/>
    <property type="evidence" value="ECO:0007669"/>
    <property type="project" value="InterPro"/>
</dbReference>
<evidence type="ECO:0000256" key="4">
    <source>
        <dbReference type="ARBA" id="ARBA00022801"/>
    </source>
</evidence>
<dbReference type="SUPFAM" id="SSF51445">
    <property type="entry name" value="(Trans)glycosidases"/>
    <property type="match status" value="1"/>
</dbReference>
<dbReference type="PANTHER" id="PTHR30480">
    <property type="entry name" value="BETA-HEXOSAMINIDASE-RELATED"/>
    <property type="match status" value="1"/>
</dbReference>
<reference evidence="8" key="1">
    <citation type="journal article" date="2021" name="PeerJ">
        <title>Extensive microbial diversity within the chicken gut microbiome revealed by metagenomics and culture.</title>
        <authorList>
            <person name="Gilroy R."/>
            <person name="Ravi A."/>
            <person name="Getino M."/>
            <person name="Pursley I."/>
            <person name="Horton D.L."/>
            <person name="Alikhan N.F."/>
            <person name="Baker D."/>
            <person name="Gharbi K."/>
            <person name="Hall N."/>
            <person name="Watson M."/>
            <person name="Adriaenssens E.M."/>
            <person name="Foster-Nyarko E."/>
            <person name="Jarju S."/>
            <person name="Secka A."/>
            <person name="Antonio M."/>
            <person name="Oren A."/>
            <person name="Chaudhuri R.R."/>
            <person name="La Ragione R."/>
            <person name="Hildebrand F."/>
            <person name="Pallen M.J."/>
        </authorList>
    </citation>
    <scope>NUCLEOTIDE SEQUENCE</scope>
    <source>
        <strain evidence="8">ChiBcec8-13705</strain>
    </source>
</reference>
<keyword evidence="5" id="KW-0326">Glycosidase</keyword>
<evidence type="ECO:0000313" key="8">
    <source>
        <dbReference type="EMBL" id="HJB41895.1"/>
    </source>
</evidence>
<comment type="catalytic activity">
    <reaction evidence="1">
        <text>Hydrolysis of terminal non-reducing N-acetyl-D-hexosamine residues in N-acetyl-beta-D-hexosaminides.</text>
        <dbReference type="EC" id="3.2.1.52"/>
    </reaction>
</comment>
<evidence type="ECO:0000256" key="3">
    <source>
        <dbReference type="ARBA" id="ARBA00012663"/>
    </source>
</evidence>
<dbReference type="PROSITE" id="PS00775">
    <property type="entry name" value="GLYCOSYL_HYDROL_F3"/>
    <property type="match status" value="1"/>
</dbReference>
<dbReference type="PROSITE" id="PS51257">
    <property type="entry name" value="PROKAR_LIPOPROTEIN"/>
    <property type="match status" value="1"/>
</dbReference>
<comment type="caution">
    <text evidence="8">The sequence shown here is derived from an EMBL/GenBank/DDBJ whole genome shotgun (WGS) entry which is preliminary data.</text>
</comment>
<feature type="chain" id="PRO_5039455881" description="beta-N-acetylhexosaminidase" evidence="6">
    <location>
        <begin position="23"/>
        <end position="404"/>
    </location>
</feature>
<feature type="domain" description="Glycoside hydrolase family 3 N-terminal" evidence="7">
    <location>
        <begin position="55"/>
        <end position="395"/>
    </location>
</feature>
<dbReference type="InterPro" id="IPR017853">
    <property type="entry name" value="GH"/>
</dbReference>
<reference evidence="8" key="2">
    <citation type="submission" date="2021-04" db="EMBL/GenBank/DDBJ databases">
        <authorList>
            <person name="Gilroy R."/>
        </authorList>
    </citation>
    <scope>NUCLEOTIDE SEQUENCE</scope>
    <source>
        <strain evidence="8">ChiBcec8-13705</strain>
    </source>
</reference>
<evidence type="ECO:0000256" key="1">
    <source>
        <dbReference type="ARBA" id="ARBA00001231"/>
    </source>
</evidence>
<sequence length="404" mass="40932">MQHRLRRFAALVLAVCTLAGCAGWGASETAAASAVPAVSPAPAPTGAGDPLSGMTLREKVGQLFIVRPDALDPAQTQDRIDDADAAGVTALTDAMRETLETYPVGGVVLFGKNIESPAQLAAFTADLQEAGRLPMFIAVDEEGGAVARLANSPALSLPQYESAAAVGAEGPAAAREMACTIGGYLQGYGINLDFAPVADVNSNPDNPVIGARAFSADLEMAAACVAAAVRGFSEAGVLCCLKHFPGHGDTAADSHDGAVTLDKTLEELRSCELRPFASGIAAGAPLVMVGHISAPSAVPPEEANLPASLSPGLIDGLLRQELGFTGLVVTDSLAMGAITENFTPGEAAVRALQAGADLLLMPADLAEAFDAVTEAVETGAIPEAALNAKVARILAAKQSFAAVP</sequence>
<evidence type="ECO:0000256" key="6">
    <source>
        <dbReference type="SAM" id="SignalP"/>
    </source>
</evidence>
<dbReference type="EC" id="3.2.1.52" evidence="3"/>
<keyword evidence="6" id="KW-0732">Signal</keyword>
<evidence type="ECO:0000313" key="9">
    <source>
        <dbReference type="Proteomes" id="UP000886803"/>
    </source>
</evidence>
<keyword evidence="4 8" id="KW-0378">Hydrolase</keyword>
<dbReference type="Gene3D" id="3.20.20.300">
    <property type="entry name" value="Glycoside hydrolase, family 3, N-terminal domain"/>
    <property type="match status" value="1"/>
</dbReference>
<dbReference type="GO" id="GO:0004563">
    <property type="term" value="F:beta-N-acetylhexosaminidase activity"/>
    <property type="evidence" value="ECO:0007669"/>
    <property type="project" value="UniProtKB-EC"/>
</dbReference>
<dbReference type="GO" id="GO:0009254">
    <property type="term" value="P:peptidoglycan turnover"/>
    <property type="evidence" value="ECO:0007669"/>
    <property type="project" value="TreeGrafter"/>
</dbReference>
<dbReference type="InterPro" id="IPR001764">
    <property type="entry name" value="Glyco_hydro_3_N"/>
</dbReference>
<proteinExistence type="inferred from homology"/>
<gene>
    <name evidence="8" type="ORF">H9945_05285</name>
</gene>
<accession>A0A9D2M5N4</accession>